<dbReference type="InterPro" id="IPR025332">
    <property type="entry name" value="DUF4238"/>
</dbReference>
<proteinExistence type="predicted"/>
<organism evidence="1 2">
    <name type="scientific">Delftia deserti</name>
    <dbReference type="NCBI Taxonomy" id="1651218"/>
    <lineage>
        <taxon>Bacteria</taxon>
        <taxon>Pseudomonadati</taxon>
        <taxon>Pseudomonadota</taxon>
        <taxon>Betaproteobacteria</taxon>
        <taxon>Burkholderiales</taxon>
        <taxon>Comamonadaceae</taxon>
        <taxon>Delftia</taxon>
    </lineage>
</organism>
<gene>
    <name evidence="1" type="ORF">ACFSPV_22810</name>
</gene>
<dbReference type="Pfam" id="PF14022">
    <property type="entry name" value="DUF4238"/>
    <property type="match status" value="1"/>
</dbReference>
<comment type="caution">
    <text evidence="1">The sequence shown here is derived from an EMBL/GenBank/DDBJ whole genome shotgun (WGS) entry which is preliminary data.</text>
</comment>
<sequence>MAQRKNHHFVPQFYFRRFSLDERSICVLTRETGQTIRCASIKAQASRDRFYGSDEVEKFLGKVEGESSLALRVLSGLQDPTDLPDEHLGVLLPWLALQRTRTETARQTSKPMNDMILRLFLEAEIGNDEYLTQEQKAERFNQLEEVSSDAVQSQIMEMDLAIGASGRLSDLEPLLLENRTNRPFIFSDSPVVLHNACYESVKWRGVLGFESPGLLLSYPLSPKLSLLLVDQACYRIKGAPKGRVHIRDLNDIRALNKLQIHSSSSCTYFHDFEFASYVKNLWEQEREVMKAHGASVNEAPGFDSVSGESLGDIVHSFQPLLPIKLRLSFLQSLVGGDEEYRFVPRSSRAWPDLTERRQP</sequence>
<reference evidence="2" key="1">
    <citation type="journal article" date="2019" name="Int. J. Syst. Evol. Microbiol.">
        <title>The Global Catalogue of Microorganisms (GCM) 10K type strain sequencing project: providing services to taxonomists for standard genome sequencing and annotation.</title>
        <authorList>
            <consortium name="The Broad Institute Genomics Platform"/>
            <consortium name="The Broad Institute Genome Sequencing Center for Infectious Disease"/>
            <person name="Wu L."/>
            <person name="Ma J."/>
        </authorList>
    </citation>
    <scope>NUCLEOTIDE SEQUENCE [LARGE SCALE GENOMIC DNA]</scope>
    <source>
        <strain evidence="2">CCUG 62793</strain>
    </source>
</reference>
<protein>
    <submittedName>
        <fullName evidence="1">DUF4238 domain-containing protein</fullName>
    </submittedName>
</protein>
<accession>A0ABW5ETX3</accession>
<evidence type="ECO:0000313" key="2">
    <source>
        <dbReference type="Proteomes" id="UP001597287"/>
    </source>
</evidence>
<dbReference type="Proteomes" id="UP001597287">
    <property type="component" value="Unassembled WGS sequence"/>
</dbReference>
<dbReference type="RefSeq" id="WP_380109162.1">
    <property type="nucleotide sequence ID" value="NZ_JBHSIH010000001.1"/>
</dbReference>
<keyword evidence="2" id="KW-1185">Reference proteome</keyword>
<dbReference type="EMBL" id="JBHUIG010000028">
    <property type="protein sequence ID" value="MFD2321530.1"/>
    <property type="molecule type" value="Genomic_DNA"/>
</dbReference>
<name>A0ABW5ETX3_9BURK</name>
<evidence type="ECO:0000313" key="1">
    <source>
        <dbReference type="EMBL" id="MFD2321530.1"/>
    </source>
</evidence>